<keyword evidence="8" id="KW-1185">Reference proteome</keyword>
<comment type="similarity">
    <text evidence="2">Belongs to the COA8 family.</text>
</comment>
<keyword evidence="6" id="KW-0472">Membrane</keyword>
<keyword evidence="3" id="KW-0999">Mitochondrion inner membrane</keyword>
<dbReference type="InterPro" id="IPR018796">
    <property type="entry name" value="COA8"/>
</dbReference>
<evidence type="ECO:0000256" key="6">
    <source>
        <dbReference type="ARBA" id="ARBA00023136"/>
    </source>
</evidence>
<protein>
    <recommendedName>
        <fullName evidence="9">Apoptogenic protein 1, mitochondrial</fullName>
    </recommendedName>
</protein>
<evidence type="ECO:0000256" key="5">
    <source>
        <dbReference type="ARBA" id="ARBA00023128"/>
    </source>
</evidence>
<proteinExistence type="inferred from homology"/>
<keyword evidence="5" id="KW-0496">Mitochondrion</keyword>
<dbReference type="EMBL" id="OU892277">
    <property type="protein sequence ID" value="CAG9760571.1"/>
    <property type="molecule type" value="Genomic_DNA"/>
</dbReference>
<sequence>MALTTPCNCLHQLHRTSFLFKRIVSSSSRAPQAVFIEKTLEEPIIVVREEYNVDLIGPPDTLSNLRPIIRGILKNETVLQRKYRNTADATQKWNQEFWQKHNTNFLREKEVYIKKHTSESKPHLNADEMSEFYRSFLNNYWQTHVAYNFEWYGKNFNLLMLSLRVYMENLQRKIL</sequence>
<evidence type="ECO:0000256" key="4">
    <source>
        <dbReference type="ARBA" id="ARBA00022946"/>
    </source>
</evidence>
<comment type="subcellular location">
    <subcellularLocation>
        <location evidence="1">Mitochondrion inner membrane</location>
        <topology evidence="1">Peripheral membrane protein</topology>
        <orientation evidence="1">Matrix side</orientation>
    </subcellularLocation>
</comment>
<gene>
    <name evidence="7" type="ORF">CEUTPL_LOCUS1295</name>
</gene>
<keyword evidence="4" id="KW-0809">Transit peptide</keyword>
<accession>A0A9N9MF81</accession>
<evidence type="ECO:0000256" key="3">
    <source>
        <dbReference type="ARBA" id="ARBA00022792"/>
    </source>
</evidence>
<dbReference type="PANTHER" id="PTHR31107:SF2">
    <property type="entry name" value="CYTOCHROME C OXIDASE ASSEMBLY FACTOR 8"/>
    <property type="match status" value="1"/>
</dbReference>
<reference evidence="7" key="1">
    <citation type="submission" date="2022-01" db="EMBL/GenBank/DDBJ databases">
        <authorList>
            <person name="King R."/>
        </authorList>
    </citation>
    <scope>NUCLEOTIDE SEQUENCE</scope>
</reference>
<dbReference type="AlphaFoldDB" id="A0A9N9MF81"/>
<evidence type="ECO:0000313" key="7">
    <source>
        <dbReference type="EMBL" id="CAG9760571.1"/>
    </source>
</evidence>
<evidence type="ECO:0000256" key="1">
    <source>
        <dbReference type="ARBA" id="ARBA00004443"/>
    </source>
</evidence>
<dbReference type="OrthoDB" id="6246201at2759"/>
<name>A0A9N9MF81_9CUCU</name>
<dbReference type="Pfam" id="PF10231">
    <property type="entry name" value="COA8"/>
    <property type="match status" value="1"/>
</dbReference>
<dbReference type="GO" id="GO:0097193">
    <property type="term" value="P:intrinsic apoptotic signaling pathway"/>
    <property type="evidence" value="ECO:0007669"/>
    <property type="project" value="InterPro"/>
</dbReference>
<dbReference type="Proteomes" id="UP001152799">
    <property type="component" value="Chromosome 1"/>
</dbReference>
<evidence type="ECO:0000256" key="2">
    <source>
        <dbReference type="ARBA" id="ARBA00005453"/>
    </source>
</evidence>
<evidence type="ECO:0008006" key="9">
    <source>
        <dbReference type="Google" id="ProtNLM"/>
    </source>
</evidence>
<organism evidence="7 8">
    <name type="scientific">Ceutorhynchus assimilis</name>
    <name type="common">cabbage seed weevil</name>
    <dbReference type="NCBI Taxonomy" id="467358"/>
    <lineage>
        <taxon>Eukaryota</taxon>
        <taxon>Metazoa</taxon>
        <taxon>Ecdysozoa</taxon>
        <taxon>Arthropoda</taxon>
        <taxon>Hexapoda</taxon>
        <taxon>Insecta</taxon>
        <taxon>Pterygota</taxon>
        <taxon>Neoptera</taxon>
        <taxon>Endopterygota</taxon>
        <taxon>Coleoptera</taxon>
        <taxon>Polyphaga</taxon>
        <taxon>Cucujiformia</taxon>
        <taxon>Curculionidae</taxon>
        <taxon>Ceutorhynchinae</taxon>
        <taxon>Ceutorhynchus</taxon>
    </lineage>
</organism>
<evidence type="ECO:0000313" key="8">
    <source>
        <dbReference type="Proteomes" id="UP001152799"/>
    </source>
</evidence>
<dbReference type="PANTHER" id="PTHR31107">
    <property type="entry name" value="APOPTOGENIC PROTEIN 1, MITOCHONDRIAL"/>
    <property type="match status" value="1"/>
</dbReference>
<dbReference type="GO" id="GO:0005743">
    <property type="term" value="C:mitochondrial inner membrane"/>
    <property type="evidence" value="ECO:0007669"/>
    <property type="project" value="UniProtKB-SubCell"/>
</dbReference>